<dbReference type="EMBL" id="JBBWRZ010000001">
    <property type="protein sequence ID" value="KAK8246875.1"/>
    <property type="molecule type" value="Genomic_DNA"/>
</dbReference>
<dbReference type="PROSITE" id="PS51257">
    <property type="entry name" value="PROKAR_LIPOPROTEIN"/>
    <property type="match status" value="1"/>
</dbReference>
<evidence type="ECO:0000313" key="3">
    <source>
        <dbReference type="Proteomes" id="UP001492380"/>
    </source>
</evidence>
<dbReference type="Pfam" id="PF06985">
    <property type="entry name" value="HET"/>
    <property type="match status" value="1"/>
</dbReference>
<accession>A0ABR1Z396</accession>
<sequence>MHKIGYLWGSAIPLPSLVALACRSRQSDAHVVHPKYRSSTPLPTIAVPASRLPSLAYLIPRTANSSRNGIYKGTFDLHRAIVKPEARQSYSRQVFDGQKQGDVDGQPREVITTVDWEWVISWLEEAPAFPFLEEIPFGFRLIDVEEKKVVRAPSQNLFQYACLSYVWGNFKEFQATRKNIHRLEKPGTLNHERVPATIKDAMTACQRLDIKYLWVDRLCIIQDDDAPNGEKYSQLRHMGSIYHHAAVTLVAMQGVDANSGLNGVSQPLKLDKPTHFDLERSPWAKRGWTYQEAILSHRLVMFAATDIYLEHDGASRISPSSLRPFAPFFHCKPSYEEAVESYTRRKLGDPNDILNAFDGVCSFWYNEHRYGLPESGFFDAVHWLPLSDERRRRPSSGCNTFPTWSWVSVQGSISVQGPLSLSDILSRARELEELTPSIARTQNPGRGRFYVASWAFISAIGGKVSMEFPEPEEGSFDCTLAILACNSDCMPVRPPEIASMNPQSSDNWMSLRNRYTLLDLWKTCQGLDQNQSHPSYVTGISNEQKRLAASPGRVLVFSQAASLDIASAHEDPDEHQSSCGLFVRKTIFGMLLRKKRVGVVSSDDRSYKSELRKKTNEIQCIALSISRRPWRDLTINICRGEGEGQSRPIICFMAIETLEGGVSRRIGLGFVNFQDWIELKPTKTSFVLE</sequence>
<reference evidence="2 3" key="1">
    <citation type="submission" date="2024-04" db="EMBL/GenBank/DDBJ databases">
        <title>Phyllosticta paracitricarpa is synonymous to the EU quarantine fungus P. citricarpa based on phylogenomic analyses.</title>
        <authorList>
            <consortium name="Lawrence Berkeley National Laboratory"/>
            <person name="Van Ingen-Buijs V.A."/>
            <person name="Van Westerhoven A.C."/>
            <person name="Haridas S."/>
            <person name="Skiadas P."/>
            <person name="Martin F."/>
            <person name="Groenewald J.Z."/>
            <person name="Crous P.W."/>
            <person name="Seidl M.F."/>
        </authorList>
    </citation>
    <scope>NUCLEOTIDE SEQUENCE [LARGE SCALE GENOMIC DNA]</scope>
    <source>
        <strain evidence="2 3">CBS 123374</strain>
    </source>
</reference>
<protein>
    <submittedName>
        <fullName evidence="2">Heterokaryon incompatibility protein-domain-containing protein</fullName>
    </submittedName>
</protein>
<gene>
    <name evidence="2" type="ORF">HDK90DRAFT_539271</name>
</gene>
<proteinExistence type="predicted"/>
<feature type="domain" description="Heterokaryon incompatibility" evidence="1">
    <location>
        <begin position="160"/>
        <end position="292"/>
    </location>
</feature>
<dbReference type="PANTHER" id="PTHR33112">
    <property type="entry name" value="DOMAIN PROTEIN, PUTATIVE-RELATED"/>
    <property type="match status" value="1"/>
</dbReference>
<evidence type="ECO:0000313" key="2">
    <source>
        <dbReference type="EMBL" id="KAK8246875.1"/>
    </source>
</evidence>
<organism evidence="2 3">
    <name type="scientific">Phyllosticta capitalensis</name>
    <dbReference type="NCBI Taxonomy" id="121624"/>
    <lineage>
        <taxon>Eukaryota</taxon>
        <taxon>Fungi</taxon>
        <taxon>Dikarya</taxon>
        <taxon>Ascomycota</taxon>
        <taxon>Pezizomycotina</taxon>
        <taxon>Dothideomycetes</taxon>
        <taxon>Dothideomycetes incertae sedis</taxon>
        <taxon>Botryosphaeriales</taxon>
        <taxon>Phyllostictaceae</taxon>
        <taxon>Phyllosticta</taxon>
    </lineage>
</organism>
<evidence type="ECO:0000259" key="1">
    <source>
        <dbReference type="Pfam" id="PF06985"/>
    </source>
</evidence>
<dbReference type="PANTHER" id="PTHR33112:SF1">
    <property type="entry name" value="HETEROKARYON INCOMPATIBILITY DOMAIN-CONTAINING PROTEIN"/>
    <property type="match status" value="1"/>
</dbReference>
<dbReference type="InterPro" id="IPR010730">
    <property type="entry name" value="HET"/>
</dbReference>
<keyword evidence="3" id="KW-1185">Reference proteome</keyword>
<dbReference type="Proteomes" id="UP001492380">
    <property type="component" value="Unassembled WGS sequence"/>
</dbReference>
<comment type="caution">
    <text evidence="2">The sequence shown here is derived from an EMBL/GenBank/DDBJ whole genome shotgun (WGS) entry which is preliminary data.</text>
</comment>
<name>A0ABR1Z396_9PEZI</name>